<evidence type="ECO:0000313" key="1">
    <source>
        <dbReference type="EMBL" id="KAK4173776.1"/>
    </source>
</evidence>
<sequence>MPFLVTYKFPNIADLSAPESRNDTLYGQLLPGGGPVKEYVDFMVVSEPYFESGERSKRAAANETKILNPAPNAKLTTFHTWYRDVYLKDLLWLKGWRRTSRFDISNGPGGQSRWLALHEFDKRNIPVTNTSGLLGQTQSERVFEVDNIARQATRGLWGLYTNTR</sequence>
<organism evidence="1 2">
    <name type="scientific">Triangularia setosa</name>
    <dbReference type="NCBI Taxonomy" id="2587417"/>
    <lineage>
        <taxon>Eukaryota</taxon>
        <taxon>Fungi</taxon>
        <taxon>Dikarya</taxon>
        <taxon>Ascomycota</taxon>
        <taxon>Pezizomycotina</taxon>
        <taxon>Sordariomycetes</taxon>
        <taxon>Sordariomycetidae</taxon>
        <taxon>Sordariales</taxon>
        <taxon>Podosporaceae</taxon>
        <taxon>Triangularia</taxon>
    </lineage>
</organism>
<comment type="caution">
    <text evidence="1">The sequence shown here is derived from an EMBL/GenBank/DDBJ whole genome shotgun (WGS) entry which is preliminary data.</text>
</comment>
<dbReference type="Proteomes" id="UP001302321">
    <property type="component" value="Unassembled WGS sequence"/>
</dbReference>
<gene>
    <name evidence="1" type="ORF">QBC36DRAFT_313571</name>
</gene>
<proteinExistence type="predicted"/>
<name>A0AAN6W3U3_9PEZI</name>
<dbReference type="EMBL" id="MU866320">
    <property type="protein sequence ID" value="KAK4173776.1"/>
    <property type="molecule type" value="Genomic_DNA"/>
</dbReference>
<protein>
    <submittedName>
        <fullName evidence="1">Uncharacterized protein</fullName>
    </submittedName>
</protein>
<accession>A0AAN6W3U3</accession>
<reference evidence="1" key="2">
    <citation type="submission" date="2023-05" db="EMBL/GenBank/DDBJ databases">
        <authorList>
            <consortium name="Lawrence Berkeley National Laboratory"/>
            <person name="Steindorff A."/>
            <person name="Hensen N."/>
            <person name="Bonometti L."/>
            <person name="Westerberg I."/>
            <person name="Brannstrom I.O."/>
            <person name="Guillou S."/>
            <person name="Cros-Aarteil S."/>
            <person name="Calhoun S."/>
            <person name="Haridas S."/>
            <person name="Kuo A."/>
            <person name="Mondo S."/>
            <person name="Pangilinan J."/>
            <person name="Riley R."/>
            <person name="Labutti K."/>
            <person name="Andreopoulos B."/>
            <person name="Lipzen A."/>
            <person name="Chen C."/>
            <person name="Yanf M."/>
            <person name="Daum C."/>
            <person name="Ng V."/>
            <person name="Clum A."/>
            <person name="Ohm R."/>
            <person name="Martin F."/>
            <person name="Silar P."/>
            <person name="Natvig D."/>
            <person name="Lalanne C."/>
            <person name="Gautier V."/>
            <person name="Ament-Velasquez S.L."/>
            <person name="Kruys A."/>
            <person name="Hutchinson M.I."/>
            <person name="Powell A.J."/>
            <person name="Barry K."/>
            <person name="Miller A.N."/>
            <person name="Grigoriev I.V."/>
            <person name="Debuchy R."/>
            <person name="Gladieux P."/>
            <person name="Thoren M.H."/>
            <person name="Johannesson H."/>
        </authorList>
    </citation>
    <scope>NUCLEOTIDE SEQUENCE</scope>
    <source>
        <strain evidence="1">CBS 892.96</strain>
    </source>
</reference>
<evidence type="ECO:0000313" key="2">
    <source>
        <dbReference type="Proteomes" id="UP001302321"/>
    </source>
</evidence>
<reference evidence="1" key="1">
    <citation type="journal article" date="2023" name="Mol. Phylogenet. Evol.">
        <title>Genome-scale phylogeny and comparative genomics of the fungal order Sordariales.</title>
        <authorList>
            <person name="Hensen N."/>
            <person name="Bonometti L."/>
            <person name="Westerberg I."/>
            <person name="Brannstrom I.O."/>
            <person name="Guillou S."/>
            <person name="Cros-Aarteil S."/>
            <person name="Calhoun S."/>
            <person name="Haridas S."/>
            <person name="Kuo A."/>
            <person name="Mondo S."/>
            <person name="Pangilinan J."/>
            <person name="Riley R."/>
            <person name="LaButti K."/>
            <person name="Andreopoulos B."/>
            <person name="Lipzen A."/>
            <person name="Chen C."/>
            <person name="Yan M."/>
            <person name="Daum C."/>
            <person name="Ng V."/>
            <person name="Clum A."/>
            <person name="Steindorff A."/>
            <person name="Ohm R.A."/>
            <person name="Martin F."/>
            <person name="Silar P."/>
            <person name="Natvig D.O."/>
            <person name="Lalanne C."/>
            <person name="Gautier V."/>
            <person name="Ament-Velasquez S.L."/>
            <person name="Kruys A."/>
            <person name="Hutchinson M.I."/>
            <person name="Powell A.J."/>
            <person name="Barry K."/>
            <person name="Miller A.N."/>
            <person name="Grigoriev I.V."/>
            <person name="Debuchy R."/>
            <person name="Gladieux P."/>
            <person name="Hiltunen Thoren M."/>
            <person name="Johannesson H."/>
        </authorList>
    </citation>
    <scope>NUCLEOTIDE SEQUENCE</scope>
    <source>
        <strain evidence="1">CBS 892.96</strain>
    </source>
</reference>
<dbReference type="AlphaFoldDB" id="A0AAN6W3U3"/>
<keyword evidence="2" id="KW-1185">Reference proteome</keyword>